<evidence type="ECO:0000256" key="5">
    <source>
        <dbReference type="ARBA" id="ARBA00023237"/>
    </source>
</evidence>
<evidence type="ECO:0000313" key="12">
    <source>
        <dbReference type="Proteomes" id="UP000266644"/>
    </source>
</evidence>
<dbReference type="Proteomes" id="UP000266644">
    <property type="component" value="Unassembled WGS sequence"/>
</dbReference>
<dbReference type="OrthoDB" id="617686at2"/>
<reference evidence="8" key="4">
    <citation type="submission" date="2022-12" db="EMBL/GenBank/DDBJ databases">
        <title>Development of a Multilocus Sequence Typing Scheme for Bacteroides fragilis Based on Whole Genome Sequencing Data and Clinical Application.</title>
        <authorList>
            <person name="Nielsen F.D."/>
            <person name="Justesen U.S."/>
        </authorList>
    </citation>
    <scope>NUCLEOTIDE SEQUENCE</scope>
    <source>
        <strain evidence="8">BF_AM_ODE_DK_2015_4</strain>
    </source>
</reference>
<dbReference type="InterPro" id="IPR011990">
    <property type="entry name" value="TPR-like_helical_dom_sf"/>
</dbReference>
<dbReference type="Pfam" id="PF14322">
    <property type="entry name" value="SusD-like_3"/>
    <property type="match status" value="1"/>
</dbReference>
<evidence type="ECO:0000256" key="1">
    <source>
        <dbReference type="ARBA" id="ARBA00004442"/>
    </source>
</evidence>
<dbReference type="GeneID" id="99670490"/>
<comment type="similarity">
    <text evidence="2">Belongs to the SusD family.</text>
</comment>
<dbReference type="Proteomes" id="UP000036847">
    <property type="component" value="Chromosome"/>
</dbReference>
<protein>
    <submittedName>
        <fullName evidence="10">RagB/SusD family nutrient uptake outer membrane protein</fullName>
    </submittedName>
</protein>
<dbReference type="InterPro" id="IPR012944">
    <property type="entry name" value="SusD_RagB_dom"/>
</dbReference>
<keyword evidence="4" id="KW-0472">Membrane</keyword>
<comment type="subcellular location">
    <subcellularLocation>
        <location evidence="1">Cell outer membrane</location>
    </subcellularLocation>
</comment>
<dbReference type="SUPFAM" id="SSF48452">
    <property type="entry name" value="TPR-like"/>
    <property type="match status" value="1"/>
</dbReference>
<evidence type="ECO:0000259" key="6">
    <source>
        <dbReference type="Pfam" id="PF07980"/>
    </source>
</evidence>
<evidence type="ECO:0000313" key="8">
    <source>
        <dbReference type="EMBL" id="MCZ2690142.1"/>
    </source>
</evidence>
<sequence length="588" mass="66508">MKKIITLLCAVATLTACDIDRLPYGSMSAEQITQDPTSSLESLVNGCYAQLKSWSDPMHRLGEYAGDNMAKDKSSTDAFFDFISYSRDADNYRLQSFWDSGYKAIAQASNIIKMIDEGQSKTIDYQLGECYYIRGMMYFYLGRAFGRPYWDKPEGHMGVPIVNGTPDDVNNLNLPDRSTVQDTYEQAIDDLKAAARLMENGETKREGPAYASKEAAWAMLSRIYLFMSGTYEAPNSENAQLAIDYATKVIESTTDEGGLKYELLSRENFMRYNTFMPENNKESIFVVKIMASEKPDYWNSIGGMYSYAGQQGWGEMYASAKYMDLLNEQGRNDWRPDKKKIVDARANFISPSYITDSDGKYVEVFRFIKNVYNKNNIHTGYTYVQLPVSKRGDTVTCKEGETNYTLSLINSSEEKYSISYSDGQIYHGVIDYEIELSSGQPKFYILKCSNEGTASGEAESQLHSPVISRLGEVYLNRAEAYAKKGDYPHAQADLNIIRERSLPGGGYNDLNASNAKARIEKERQLELAYQAERSYDVFRNCETLTRKYPGVHDAMLEIPATDYRVIYFIPQSAINSYPGTLTQNPTSN</sequence>
<gene>
    <name evidence="10" type="ORF">DW228_24370</name>
    <name evidence="9" type="ORF">EC80_008790</name>
    <name evidence="8" type="ORF">O1433_21850</name>
</gene>
<evidence type="ECO:0000256" key="3">
    <source>
        <dbReference type="ARBA" id="ARBA00022729"/>
    </source>
</evidence>
<dbReference type="PROSITE" id="PS51257">
    <property type="entry name" value="PROKAR_LIPOPROTEIN"/>
    <property type="match status" value="1"/>
</dbReference>
<reference evidence="9" key="1">
    <citation type="book" date="2014" name="THE 24TH EUROPEAN CONGRESS OF CLINICAL MICROBIOLOGY AND INFECTIOUS DISEASES" publisher="ECCMID 2014" city="Barcelona, Spain">
        <title>Identification of resistance genes in three multidrug-resistant Bacteroides fragilis isolates by whole genome sequencing.</title>
        <editorList>
            <person name="Unknown"/>
            <person name="A."/>
        </editorList>
        <authorList>
            <person name="Sydenham T.V."/>
            <person name="Hasman H."/>
            <person name="Wang M."/>
            <person name="Soki J."/>
            <person name="Nagy E."/>
            <person name="Justesen U.S."/>
        </authorList>
    </citation>
    <scope>NUCLEOTIDE SEQUENCE</scope>
    <source>
        <strain evidence="9">DCMSKEJBY0001B</strain>
    </source>
</reference>
<evidence type="ECO:0000259" key="7">
    <source>
        <dbReference type="Pfam" id="PF14322"/>
    </source>
</evidence>
<dbReference type="RefSeq" id="WP_005810134.1">
    <property type="nucleotide sequence ID" value="NZ_CP018937.1"/>
</dbReference>
<evidence type="ECO:0000256" key="4">
    <source>
        <dbReference type="ARBA" id="ARBA00023136"/>
    </source>
</evidence>
<dbReference type="AlphaFoldDB" id="A0A081U0W5"/>
<accession>A0A081U0W5</accession>
<dbReference type="EMBL" id="JAPTZU010000023">
    <property type="protein sequence ID" value="MCZ2690142.1"/>
    <property type="molecule type" value="Genomic_DNA"/>
</dbReference>
<reference evidence="10 12" key="2">
    <citation type="submission" date="2018-08" db="EMBL/GenBank/DDBJ databases">
        <title>A genome reference for cultivated species of the human gut microbiota.</title>
        <authorList>
            <person name="Zou Y."/>
            <person name="Xue W."/>
            <person name="Luo G."/>
        </authorList>
    </citation>
    <scope>NUCLEOTIDE SEQUENCE [LARGE SCALE GENOMIC DNA]</scope>
    <source>
        <strain evidence="10 12">AM18-6</strain>
    </source>
</reference>
<name>A0A081U0W5_BACFG</name>
<dbReference type="GO" id="GO:0009279">
    <property type="term" value="C:cell outer membrane"/>
    <property type="evidence" value="ECO:0007669"/>
    <property type="project" value="UniProtKB-SubCell"/>
</dbReference>
<evidence type="ECO:0000313" key="10">
    <source>
        <dbReference type="EMBL" id="RHH04815.1"/>
    </source>
</evidence>
<keyword evidence="5" id="KW-0998">Cell outer membrane</keyword>
<organism evidence="10 12">
    <name type="scientific">Bacteroides fragilis</name>
    <dbReference type="NCBI Taxonomy" id="817"/>
    <lineage>
        <taxon>Bacteria</taxon>
        <taxon>Pseudomonadati</taxon>
        <taxon>Bacteroidota</taxon>
        <taxon>Bacteroidia</taxon>
        <taxon>Bacteroidales</taxon>
        <taxon>Bacteroidaceae</taxon>
        <taxon>Bacteroides</taxon>
    </lineage>
</organism>
<keyword evidence="3" id="KW-0732">Signal</keyword>
<proteinExistence type="inferred from homology"/>
<reference evidence="9 11" key="3">
    <citation type="submission" date="2019-03" db="EMBL/GenBank/DDBJ databases">
        <title>Complete genome assembly of MDR B. fragilis.</title>
        <authorList>
            <person name="Sydenham T.V."/>
            <person name="Hasman H."/>
            <person name="Justesen U.S."/>
        </authorList>
    </citation>
    <scope>NUCLEOTIDE SEQUENCE [LARGE SCALE GENOMIC DNA]</scope>
    <source>
        <strain evidence="9 11">DCMSKEJBY0001B</strain>
    </source>
</reference>
<dbReference type="EMBL" id="CP036546">
    <property type="protein sequence ID" value="QCQ44940.1"/>
    <property type="molecule type" value="Genomic_DNA"/>
</dbReference>
<dbReference type="InterPro" id="IPR033985">
    <property type="entry name" value="SusD-like_N"/>
</dbReference>
<evidence type="ECO:0000256" key="2">
    <source>
        <dbReference type="ARBA" id="ARBA00006275"/>
    </source>
</evidence>
<dbReference type="Proteomes" id="UP001079672">
    <property type="component" value="Unassembled WGS sequence"/>
</dbReference>
<dbReference type="Gene3D" id="1.25.40.390">
    <property type="match status" value="1"/>
</dbReference>
<dbReference type="Pfam" id="PF07980">
    <property type="entry name" value="SusD_RagB"/>
    <property type="match status" value="1"/>
</dbReference>
<evidence type="ECO:0000313" key="11">
    <source>
        <dbReference type="Proteomes" id="UP000036847"/>
    </source>
</evidence>
<feature type="domain" description="SusD-like N-terminal" evidence="7">
    <location>
        <begin position="36"/>
        <end position="225"/>
    </location>
</feature>
<evidence type="ECO:0000313" key="9">
    <source>
        <dbReference type="EMBL" id="QCQ44940.1"/>
    </source>
</evidence>
<dbReference type="EMBL" id="QRJE01000069">
    <property type="protein sequence ID" value="RHH04815.1"/>
    <property type="molecule type" value="Genomic_DNA"/>
</dbReference>
<feature type="domain" description="RagB/SusD" evidence="6">
    <location>
        <begin position="281"/>
        <end position="585"/>
    </location>
</feature>